<evidence type="ECO:0000256" key="7">
    <source>
        <dbReference type="PIRSR" id="PIRSR602401-1"/>
    </source>
</evidence>
<keyword evidence="7" id="KW-0349">Heme</keyword>
<keyword evidence="8" id="KW-0812">Transmembrane</keyword>
<keyword evidence="8" id="KW-1133">Transmembrane helix</keyword>
<keyword evidence="8" id="KW-0472">Membrane</keyword>
<dbReference type="InterPro" id="IPR013149">
    <property type="entry name" value="ADH-like_C"/>
</dbReference>
<dbReference type="PANTHER" id="PTHR24305:SF187">
    <property type="entry name" value="P450, PUTATIVE (EUROFUNG)-RELATED"/>
    <property type="match status" value="1"/>
</dbReference>
<comment type="similarity">
    <text evidence="2">Belongs to the cytochrome P450 family.</text>
</comment>
<dbReference type="Gene3D" id="3.40.50.720">
    <property type="entry name" value="NAD(P)-binding Rossmann-like Domain"/>
    <property type="match status" value="1"/>
</dbReference>
<feature type="domain" description="Alcohol dehydrogenase-like C-terminal" evidence="9">
    <location>
        <begin position="651"/>
        <end position="750"/>
    </location>
</feature>
<dbReference type="eggNOG" id="KOG0022">
    <property type="taxonomic scope" value="Eukaryota"/>
</dbReference>
<dbReference type="Pfam" id="PF00067">
    <property type="entry name" value="p450"/>
    <property type="match status" value="1"/>
</dbReference>
<feature type="transmembrane region" description="Helical" evidence="8">
    <location>
        <begin position="67"/>
        <end position="86"/>
    </location>
</feature>
<dbReference type="Pfam" id="PF00107">
    <property type="entry name" value="ADH_zinc_N"/>
    <property type="match status" value="1"/>
</dbReference>
<dbReference type="Gene3D" id="3.90.180.10">
    <property type="entry name" value="Medium-chain alcohol dehydrogenases, catalytic domain"/>
    <property type="match status" value="1"/>
</dbReference>
<keyword evidence="5 7" id="KW-0408">Iron</keyword>
<dbReference type="InterPro" id="IPR050121">
    <property type="entry name" value="Cytochrome_P450_monoxygenase"/>
</dbReference>
<dbReference type="PANTHER" id="PTHR24305">
    <property type="entry name" value="CYTOCHROME P450"/>
    <property type="match status" value="1"/>
</dbReference>
<evidence type="ECO:0000256" key="6">
    <source>
        <dbReference type="ARBA" id="ARBA00023033"/>
    </source>
</evidence>
<comment type="caution">
    <text evidence="10">The sequence shown here is derived from an EMBL/GenBank/DDBJ whole genome shotgun (WGS) entry which is preliminary data.</text>
</comment>
<evidence type="ECO:0000256" key="2">
    <source>
        <dbReference type="ARBA" id="ARBA00010617"/>
    </source>
</evidence>
<dbReference type="PRINTS" id="PR00463">
    <property type="entry name" value="EP450I"/>
</dbReference>
<dbReference type="SUPFAM" id="SSF50129">
    <property type="entry name" value="GroES-like"/>
    <property type="match status" value="1"/>
</dbReference>
<dbReference type="Gene3D" id="1.10.630.10">
    <property type="entry name" value="Cytochrome P450"/>
    <property type="match status" value="1"/>
</dbReference>
<evidence type="ECO:0000256" key="5">
    <source>
        <dbReference type="ARBA" id="ARBA00023004"/>
    </source>
</evidence>
<dbReference type="EMBL" id="MKZY01000003">
    <property type="protein sequence ID" value="OOO11911.1"/>
    <property type="molecule type" value="Genomic_DNA"/>
</dbReference>
<dbReference type="SUPFAM" id="SSF48264">
    <property type="entry name" value="Cytochrome P450"/>
    <property type="match status" value="1"/>
</dbReference>
<evidence type="ECO:0000313" key="11">
    <source>
        <dbReference type="Proteomes" id="UP000190312"/>
    </source>
</evidence>
<dbReference type="OrthoDB" id="6692864at2759"/>
<evidence type="ECO:0000256" key="4">
    <source>
        <dbReference type="ARBA" id="ARBA00023002"/>
    </source>
</evidence>
<dbReference type="SUPFAM" id="SSF51735">
    <property type="entry name" value="NAD(P)-binding Rossmann-fold domains"/>
    <property type="match status" value="1"/>
</dbReference>
<gene>
    <name evidence="10" type="ORF">OAory_01083810</name>
</gene>
<evidence type="ECO:0000313" key="10">
    <source>
        <dbReference type="EMBL" id="OOO11911.1"/>
    </source>
</evidence>
<dbReference type="InterPro" id="IPR036291">
    <property type="entry name" value="NAD(P)-bd_dom_sf"/>
</dbReference>
<dbReference type="InterPro" id="IPR002401">
    <property type="entry name" value="Cyt_P450_E_grp-I"/>
</dbReference>
<dbReference type="GO" id="GO:0016705">
    <property type="term" value="F:oxidoreductase activity, acting on paired donors, with incorporation or reduction of molecular oxygen"/>
    <property type="evidence" value="ECO:0007669"/>
    <property type="project" value="InterPro"/>
</dbReference>
<evidence type="ECO:0000256" key="1">
    <source>
        <dbReference type="ARBA" id="ARBA00001971"/>
    </source>
</evidence>
<dbReference type="GO" id="GO:0004497">
    <property type="term" value="F:monooxygenase activity"/>
    <property type="evidence" value="ECO:0007669"/>
    <property type="project" value="UniProtKB-KW"/>
</dbReference>
<dbReference type="Proteomes" id="UP000190312">
    <property type="component" value="Unassembled WGS sequence"/>
</dbReference>
<dbReference type="InterPro" id="IPR036396">
    <property type="entry name" value="Cyt_P450_sf"/>
</dbReference>
<reference evidence="10 11" key="1">
    <citation type="submission" date="2016-10" db="EMBL/GenBank/DDBJ databases">
        <title>Genome sequencing of Aspergillus oryzae BCC7051.</title>
        <authorList>
            <person name="Thammarongtham C."/>
            <person name="Vorapreeda T."/>
            <person name="Nookaew I."/>
            <person name="Srisuk T."/>
            <person name="Land M."/>
            <person name="Jeennor S."/>
            <person name="Laoteng K."/>
        </authorList>
    </citation>
    <scope>NUCLEOTIDE SEQUENCE [LARGE SCALE GENOMIC DNA]</scope>
    <source>
        <strain evidence="10 11">BCC7051</strain>
    </source>
</reference>
<proteinExistence type="inferred from homology"/>
<dbReference type="GO" id="GO:0020037">
    <property type="term" value="F:heme binding"/>
    <property type="evidence" value="ECO:0007669"/>
    <property type="project" value="InterPro"/>
</dbReference>
<dbReference type="PRINTS" id="PR00385">
    <property type="entry name" value="P450"/>
</dbReference>
<dbReference type="InterPro" id="IPR011032">
    <property type="entry name" value="GroES-like_sf"/>
</dbReference>
<protein>
    <submittedName>
        <fullName evidence="10">Cytochrome P450</fullName>
    </submittedName>
</protein>
<keyword evidence="6" id="KW-0503">Monooxygenase</keyword>
<evidence type="ECO:0000256" key="3">
    <source>
        <dbReference type="ARBA" id="ARBA00022723"/>
    </source>
</evidence>
<dbReference type="VEuPathDB" id="FungiDB:AO090308000002"/>
<organism evidence="10 11">
    <name type="scientific">Aspergillus oryzae</name>
    <name type="common">Yellow koji mold</name>
    <dbReference type="NCBI Taxonomy" id="5062"/>
    <lineage>
        <taxon>Eukaryota</taxon>
        <taxon>Fungi</taxon>
        <taxon>Dikarya</taxon>
        <taxon>Ascomycota</taxon>
        <taxon>Pezizomycotina</taxon>
        <taxon>Eurotiomycetes</taxon>
        <taxon>Eurotiomycetidae</taxon>
        <taxon>Eurotiales</taxon>
        <taxon>Aspergillaceae</taxon>
        <taxon>Aspergillus</taxon>
        <taxon>Aspergillus subgen. Circumdati</taxon>
    </lineage>
</organism>
<feature type="binding site" description="axial binding residue" evidence="7">
    <location>
        <position position="479"/>
    </location>
    <ligand>
        <name>heme</name>
        <dbReference type="ChEBI" id="CHEBI:30413"/>
    </ligand>
    <ligandPart>
        <name>Fe</name>
        <dbReference type="ChEBI" id="CHEBI:18248"/>
    </ligandPart>
</feature>
<dbReference type="GO" id="GO:0005506">
    <property type="term" value="F:iron ion binding"/>
    <property type="evidence" value="ECO:0007669"/>
    <property type="project" value="InterPro"/>
</dbReference>
<comment type="cofactor">
    <cofactor evidence="1 7">
        <name>heme</name>
        <dbReference type="ChEBI" id="CHEBI:30413"/>
    </cofactor>
</comment>
<accession>A0A1S9DSA8</accession>
<dbReference type="AlphaFoldDB" id="A0A1S9DSA8"/>
<keyword evidence="4" id="KW-0560">Oxidoreductase</keyword>
<evidence type="ECO:0000256" key="8">
    <source>
        <dbReference type="SAM" id="Phobius"/>
    </source>
</evidence>
<evidence type="ECO:0000259" key="9">
    <source>
        <dbReference type="Pfam" id="PF00107"/>
    </source>
</evidence>
<dbReference type="VEuPathDB" id="FungiDB:AO090102000330"/>
<sequence>MDTLWILAFSSGVATHLLLYRSGEWDIKAPSIVKIYTLLGATLVYLERADLLDGFPVSMRPKWGIAVILYHIFGVYASMLFYRAFWHRLCGFPGPFLARLSNFYVTSLSAKRLHLYEEVQKLHQQYGDYVRLGPTELSIADPQAVKALYSGQAKVTKGPWYTVLEPRVSLQMSRDKKEHARRRKVWDQGFSSKALRDYEPRVSHYAKQLLEAVRKNVGKPMDMAKWFNYYSFDVMGDLSFGKSFNMLAGGQDTYFSTQLHADMKSIGLFSHLTWLFPFFKRIPILNKDYLKFWDWVGGRVEERIKNDPDRPDVFSWILDAFQNGPKTKQDHLDLHGDAYLIIVAGSDTTAATLTNLFFHLAADHTWQAKLQEELDALPELTQEKVTGVELLDALINETLRLHPAVPSGTQRLTPPEGLQIGDKYIPGDVMVCIPTHTLFRDERAFVRPDEFLPQRWMTQPELVKDASVFIPFNAGPYSCVGKQLALMELRRVTAEILTRYDVEFAQGQTTEDFLDGAGIVRALGQNVKSVEVGDPVLLSYYSCSSCASCQSAHPAYCEVFAGENYVGRQGGMKISKNEKEPWSKYFGQSSFARHSLVSEISVVNVKDMIKSEDELKLFAPLGCGFQTGMGAILNSSNAGPDDVVMILGLGAVGMGALMTAKIRECKAIIVVDKVEARLEHAKRLGASHTINTGTPDNPNLKDAVRQLFPSGASVVIDTTGVPTLIEQSLQATQKRGKLVLIGVPPLGYELNVDVVQHINAIPQMIQWYREGRFPVDQLVRYFDAAEYKQALKGMKEGTAVKPVLVWEH</sequence>
<dbReference type="InterPro" id="IPR001128">
    <property type="entry name" value="Cyt_P450"/>
</dbReference>
<keyword evidence="3 7" id="KW-0479">Metal-binding</keyword>
<name>A0A1S9DSA8_ASPOZ</name>
<dbReference type="CDD" id="cd11061">
    <property type="entry name" value="CYP67-like"/>
    <property type="match status" value="1"/>
</dbReference>